<evidence type="ECO:0000256" key="1">
    <source>
        <dbReference type="SAM" id="MobiDB-lite"/>
    </source>
</evidence>
<dbReference type="EMBL" id="JAGRRH010000055">
    <property type="protein sequence ID" value="KAG7338514.1"/>
    <property type="molecule type" value="Genomic_DNA"/>
</dbReference>
<reference evidence="2" key="2">
    <citation type="submission" date="2021-04" db="EMBL/GenBank/DDBJ databases">
        <authorList>
            <person name="Podell S."/>
        </authorList>
    </citation>
    <scope>NUCLEOTIDE SEQUENCE</scope>
    <source>
        <strain evidence="2">Hildebrandi</strain>
    </source>
</reference>
<reference evidence="2" key="1">
    <citation type="journal article" date="2021" name="Sci. Rep.">
        <title>Diploid genomic architecture of Nitzschia inconspicua, an elite biomass production diatom.</title>
        <authorList>
            <person name="Oliver A."/>
            <person name="Podell S."/>
            <person name="Pinowska A."/>
            <person name="Traller J.C."/>
            <person name="Smith S.R."/>
            <person name="McClure R."/>
            <person name="Beliaev A."/>
            <person name="Bohutskyi P."/>
            <person name="Hill E.A."/>
            <person name="Rabines A."/>
            <person name="Zheng H."/>
            <person name="Allen L.Z."/>
            <person name="Kuo A."/>
            <person name="Grigoriev I.V."/>
            <person name="Allen A.E."/>
            <person name="Hazlebeck D."/>
            <person name="Allen E.E."/>
        </authorList>
    </citation>
    <scope>NUCLEOTIDE SEQUENCE</scope>
    <source>
        <strain evidence="2">Hildebrandi</strain>
    </source>
</reference>
<evidence type="ECO:0000313" key="3">
    <source>
        <dbReference type="EMBL" id="KAG7353059.1"/>
    </source>
</evidence>
<protein>
    <submittedName>
        <fullName evidence="2">Uncharacterized protein</fullName>
    </submittedName>
</protein>
<gene>
    <name evidence="3" type="ORF">IV203_009107</name>
    <name evidence="2" type="ORF">IV203_011144</name>
</gene>
<evidence type="ECO:0000313" key="2">
    <source>
        <dbReference type="EMBL" id="KAG7338514.1"/>
    </source>
</evidence>
<keyword evidence="4" id="KW-1185">Reference proteome</keyword>
<dbReference type="EMBL" id="JAGRRH010000017">
    <property type="protein sequence ID" value="KAG7353059.1"/>
    <property type="molecule type" value="Genomic_DNA"/>
</dbReference>
<feature type="region of interest" description="Disordered" evidence="1">
    <location>
        <begin position="213"/>
        <end position="237"/>
    </location>
</feature>
<name>A0A9K3K845_9STRA</name>
<sequence>MQGFSTAHSNDLDNRKIVGRSSYKLSNFSLRFLKEETKDAIIAADTFPHKFWKFLTIYVTVVTCIPTKMRLYDQASGTPSQSSSSLDGKKWIRPKGFLPNPNEVTAILTKQTTTKEEHLPATAKDLELVPIPVAPKCKEQRMPETTFLFDIDEESSMNSISTMSTHTSFQRDFPGGGRLGLAKSFPEVKIETVHEESPFEVLHATSVEKTKTRSLRSWNRRQESCKTHSPKGGSMDEISYATRETEAMTLTESSSDESPWAGLTFDDDFESHPFHETPQSGFLTQEAKRNATASPGYSSCGNTQSLSHDFTKYSAMMIRGRSVAEVTKVMAQDHVHPSIISLVMIAASENHQ</sequence>
<dbReference type="Proteomes" id="UP000693970">
    <property type="component" value="Unassembled WGS sequence"/>
</dbReference>
<evidence type="ECO:0000313" key="4">
    <source>
        <dbReference type="Proteomes" id="UP000693970"/>
    </source>
</evidence>
<comment type="caution">
    <text evidence="2">The sequence shown here is derived from an EMBL/GenBank/DDBJ whole genome shotgun (WGS) entry which is preliminary data.</text>
</comment>
<dbReference type="AlphaFoldDB" id="A0A9K3K845"/>
<accession>A0A9K3K845</accession>
<proteinExistence type="predicted"/>
<organism evidence="2 4">
    <name type="scientific">Nitzschia inconspicua</name>
    <dbReference type="NCBI Taxonomy" id="303405"/>
    <lineage>
        <taxon>Eukaryota</taxon>
        <taxon>Sar</taxon>
        <taxon>Stramenopiles</taxon>
        <taxon>Ochrophyta</taxon>
        <taxon>Bacillariophyta</taxon>
        <taxon>Bacillariophyceae</taxon>
        <taxon>Bacillariophycidae</taxon>
        <taxon>Bacillariales</taxon>
        <taxon>Bacillariaceae</taxon>
        <taxon>Nitzschia</taxon>
    </lineage>
</organism>